<dbReference type="NCBIfam" id="NF040941">
    <property type="entry name" value="GGGWT_bact"/>
    <property type="match status" value="1"/>
</dbReference>
<dbReference type="SUPFAM" id="SSF56496">
    <property type="entry name" value="Fibrinogen C-terminal domain-like"/>
    <property type="match status" value="1"/>
</dbReference>
<dbReference type="InterPro" id="IPR050373">
    <property type="entry name" value="Fibrinogen_C-term_domain"/>
</dbReference>
<dbReference type="PROSITE" id="PS00514">
    <property type="entry name" value="FIBRINOGEN_C_1"/>
    <property type="match status" value="1"/>
</dbReference>
<dbReference type="SMART" id="SM00186">
    <property type="entry name" value="FBG"/>
    <property type="match status" value="1"/>
</dbReference>
<evidence type="ECO:0000313" key="5">
    <source>
        <dbReference type="Proteomes" id="UP000085678"/>
    </source>
</evidence>
<gene>
    <name evidence="6" type="primary">LOC106175322</name>
</gene>
<evidence type="ECO:0000313" key="6">
    <source>
        <dbReference type="RefSeq" id="XP_013412718.1"/>
    </source>
</evidence>
<evidence type="ECO:0000256" key="1">
    <source>
        <dbReference type="ARBA" id="ARBA00023157"/>
    </source>
</evidence>
<keyword evidence="3" id="KW-0732">Signal</keyword>
<dbReference type="InterPro" id="IPR014716">
    <property type="entry name" value="Fibrinogen_a/b/g_C_1"/>
</dbReference>
<sequence length="319" mass="36448">MELSFVFILFCLIAAAQGIHDVQRRDAASESQRSVTLQDIPKNDLKDLKLDNENFSGYDQLKQMKNIYDELKSLEDRFDELAANYSKLQQKTKACQASDRDCADLFKNGVKMDGVYNITPDNSPSAFKVYCDMTTDGGGWTLFQKRVNGSEDFYLDWQSYKDGFGNLNGEHWLGNERIYTITKQRRYELRVDMEDADGNRRYAIYDNFAIASEAQKYKLVLGNYSGNAGDSLGVHRGYAFTTKDRDNDSHGGNANCAKLYKGAWWYYNCHLSNLNGLYHLTNYGNGVIWYTFKGHQRSLKTTEMKIRPVGFKCALLCCG</sequence>
<feature type="signal peptide" evidence="3">
    <location>
        <begin position="1"/>
        <end position="18"/>
    </location>
</feature>
<name>A0A1S3JQQ0_LINAN</name>
<proteinExistence type="predicted"/>
<dbReference type="AlphaFoldDB" id="A0A1S3JQQ0"/>
<reference evidence="6" key="1">
    <citation type="submission" date="2025-08" db="UniProtKB">
        <authorList>
            <consortium name="RefSeq"/>
        </authorList>
    </citation>
    <scope>IDENTIFICATION</scope>
    <source>
        <tissue evidence="6">Gonads</tissue>
    </source>
</reference>
<keyword evidence="5" id="KW-1185">Reference proteome</keyword>
<keyword evidence="1" id="KW-1015">Disulfide bond</keyword>
<feature type="coiled-coil region" evidence="2">
    <location>
        <begin position="64"/>
        <end position="91"/>
    </location>
</feature>
<dbReference type="FunFam" id="3.90.215.10:FF:000001">
    <property type="entry name" value="Tenascin isoform 1"/>
    <property type="match status" value="1"/>
</dbReference>
<dbReference type="KEGG" id="lak:106175322"/>
<dbReference type="Pfam" id="PF00147">
    <property type="entry name" value="Fibrinogen_C"/>
    <property type="match status" value="1"/>
</dbReference>
<dbReference type="GO" id="GO:0005615">
    <property type="term" value="C:extracellular space"/>
    <property type="evidence" value="ECO:0007669"/>
    <property type="project" value="TreeGrafter"/>
</dbReference>
<evidence type="ECO:0000256" key="2">
    <source>
        <dbReference type="SAM" id="Coils"/>
    </source>
</evidence>
<feature type="chain" id="PRO_5010302742" evidence="3">
    <location>
        <begin position="19"/>
        <end position="319"/>
    </location>
</feature>
<dbReference type="InterPro" id="IPR002181">
    <property type="entry name" value="Fibrinogen_a/b/g_C_dom"/>
</dbReference>
<feature type="domain" description="Fibrinogen C-terminal" evidence="4">
    <location>
        <begin position="93"/>
        <end position="310"/>
    </location>
</feature>
<accession>A0A1S3JQQ0</accession>
<dbReference type="Proteomes" id="UP000085678">
    <property type="component" value="Unplaced"/>
</dbReference>
<evidence type="ECO:0000256" key="3">
    <source>
        <dbReference type="SAM" id="SignalP"/>
    </source>
</evidence>
<dbReference type="InterPro" id="IPR036056">
    <property type="entry name" value="Fibrinogen-like_C"/>
</dbReference>
<dbReference type="GeneID" id="106175322"/>
<dbReference type="RefSeq" id="XP_013412718.1">
    <property type="nucleotide sequence ID" value="XM_013557264.1"/>
</dbReference>
<evidence type="ECO:0000259" key="4">
    <source>
        <dbReference type="PROSITE" id="PS51406"/>
    </source>
</evidence>
<dbReference type="PANTHER" id="PTHR19143">
    <property type="entry name" value="FIBRINOGEN/TENASCIN/ANGIOPOEITIN"/>
    <property type="match status" value="1"/>
</dbReference>
<organism evidence="5 6">
    <name type="scientific">Lingula anatina</name>
    <name type="common">Brachiopod</name>
    <name type="synonym">Lingula unguis</name>
    <dbReference type="NCBI Taxonomy" id="7574"/>
    <lineage>
        <taxon>Eukaryota</taxon>
        <taxon>Metazoa</taxon>
        <taxon>Spiralia</taxon>
        <taxon>Lophotrochozoa</taxon>
        <taxon>Brachiopoda</taxon>
        <taxon>Linguliformea</taxon>
        <taxon>Lingulata</taxon>
        <taxon>Lingulida</taxon>
        <taxon>Linguloidea</taxon>
        <taxon>Lingulidae</taxon>
        <taxon>Lingula</taxon>
    </lineage>
</organism>
<dbReference type="CDD" id="cd00087">
    <property type="entry name" value="FReD"/>
    <property type="match status" value="1"/>
</dbReference>
<dbReference type="OrthoDB" id="6514358at2759"/>
<keyword evidence="2" id="KW-0175">Coiled coil</keyword>
<dbReference type="InParanoid" id="A0A1S3JQQ0"/>
<protein>
    <submittedName>
        <fullName evidence="6">Fibrinogen C domain-containing protein 1</fullName>
    </submittedName>
</protein>
<dbReference type="InterPro" id="IPR020837">
    <property type="entry name" value="Fibrinogen_CS"/>
</dbReference>
<dbReference type="FunCoup" id="A0A1S3JQQ0">
    <property type="interactions" value="42"/>
</dbReference>
<dbReference type="Gene3D" id="3.90.215.10">
    <property type="entry name" value="Gamma Fibrinogen, chain A, domain 1"/>
    <property type="match status" value="1"/>
</dbReference>
<dbReference type="PROSITE" id="PS51406">
    <property type="entry name" value="FIBRINOGEN_C_2"/>
    <property type="match status" value="1"/>
</dbReference>